<reference evidence="2" key="1">
    <citation type="journal article" date="2020" name="Stud. Mycol.">
        <title>101 Dothideomycetes genomes: a test case for predicting lifestyles and emergence of pathogens.</title>
        <authorList>
            <person name="Haridas S."/>
            <person name="Albert R."/>
            <person name="Binder M."/>
            <person name="Bloem J."/>
            <person name="Labutti K."/>
            <person name="Salamov A."/>
            <person name="Andreopoulos B."/>
            <person name="Baker S."/>
            <person name="Barry K."/>
            <person name="Bills G."/>
            <person name="Bluhm B."/>
            <person name="Cannon C."/>
            <person name="Castanera R."/>
            <person name="Culley D."/>
            <person name="Daum C."/>
            <person name="Ezra D."/>
            <person name="Gonzalez J."/>
            <person name="Henrissat B."/>
            <person name="Kuo A."/>
            <person name="Liang C."/>
            <person name="Lipzen A."/>
            <person name="Lutzoni F."/>
            <person name="Magnuson J."/>
            <person name="Mondo S."/>
            <person name="Nolan M."/>
            <person name="Ohm R."/>
            <person name="Pangilinan J."/>
            <person name="Park H.-J."/>
            <person name="Ramirez L."/>
            <person name="Alfaro M."/>
            <person name="Sun H."/>
            <person name="Tritt A."/>
            <person name="Yoshinaga Y."/>
            <person name="Zwiers L.-H."/>
            <person name="Turgeon B."/>
            <person name="Goodwin S."/>
            <person name="Spatafora J."/>
            <person name="Crous P."/>
            <person name="Grigoriev I."/>
        </authorList>
    </citation>
    <scope>NUCLEOTIDE SEQUENCE</scope>
    <source>
        <strain evidence="2">SCOH1-5</strain>
    </source>
</reference>
<evidence type="ECO:0000313" key="2">
    <source>
        <dbReference type="EMBL" id="KAF2217498.1"/>
    </source>
</evidence>
<name>A0A6A6FW73_9PEZI</name>
<protein>
    <submittedName>
        <fullName evidence="2">Uncharacterized protein</fullName>
    </submittedName>
</protein>
<feature type="region of interest" description="Disordered" evidence="1">
    <location>
        <begin position="1"/>
        <end position="49"/>
    </location>
</feature>
<evidence type="ECO:0000256" key="1">
    <source>
        <dbReference type="SAM" id="MobiDB-lite"/>
    </source>
</evidence>
<organism evidence="2 3">
    <name type="scientific">Cercospora zeae-maydis SCOH1-5</name>
    <dbReference type="NCBI Taxonomy" id="717836"/>
    <lineage>
        <taxon>Eukaryota</taxon>
        <taxon>Fungi</taxon>
        <taxon>Dikarya</taxon>
        <taxon>Ascomycota</taxon>
        <taxon>Pezizomycotina</taxon>
        <taxon>Dothideomycetes</taxon>
        <taxon>Dothideomycetidae</taxon>
        <taxon>Mycosphaerellales</taxon>
        <taxon>Mycosphaerellaceae</taxon>
        <taxon>Cercospora</taxon>
    </lineage>
</organism>
<accession>A0A6A6FW73</accession>
<dbReference type="AlphaFoldDB" id="A0A6A6FW73"/>
<dbReference type="Proteomes" id="UP000799539">
    <property type="component" value="Unassembled WGS sequence"/>
</dbReference>
<proteinExistence type="predicted"/>
<dbReference type="OrthoDB" id="3255572at2759"/>
<sequence>MGQLRTKMQKTGEIISRADGYGGFTKSDSYTGEQAGAAEGDESEFLGDTTDFGQQAQSDQKYVDGYQAPDQNNGFGAHQQTVQQNFDPQQVQQQGGAVPEAQMQDQIQYEPVQDHGMQHIPYTHNMMGNQGPQYPGMHMEGMMPYGNINGGMGM</sequence>
<feature type="compositionally biased region" description="Low complexity" evidence="1">
    <location>
        <begin position="79"/>
        <end position="94"/>
    </location>
</feature>
<feature type="region of interest" description="Disordered" evidence="1">
    <location>
        <begin position="64"/>
        <end position="106"/>
    </location>
</feature>
<keyword evidence="3" id="KW-1185">Reference proteome</keyword>
<dbReference type="EMBL" id="ML992662">
    <property type="protein sequence ID" value="KAF2217498.1"/>
    <property type="molecule type" value="Genomic_DNA"/>
</dbReference>
<evidence type="ECO:0000313" key="3">
    <source>
        <dbReference type="Proteomes" id="UP000799539"/>
    </source>
</evidence>
<gene>
    <name evidence="2" type="ORF">CERZMDRAFT_89539</name>
</gene>